<evidence type="ECO:0000313" key="4">
    <source>
        <dbReference type="Proteomes" id="UP001596442"/>
    </source>
</evidence>
<comment type="caution">
    <text evidence="3">The sequence shown here is derived from an EMBL/GenBank/DDBJ whole genome shotgun (WGS) entry which is preliminary data.</text>
</comment>
<evidence type="ECO:0000259" key="2">
    <source>
        <dbReference type="Pfam" id="PF13360"/>
    </source>
</evidence>
<keyword evidence="4" id="KW-1185">Reference proteome</keyword>
<dbReference type="Pfam" id="PF13360">
    <property type="entry name" value="PQQ_2"/>
    <property type="match status" value="1"/>
</dbReference>
<evidence type="ECO:0000313" key="3">
    <source>
        <dbReference type="EMBL" id="MFC6751965.1"/>
    </source>
</evidence>
<dbReference type="PANTHER" id="PTHR34512">
    <property type="entry name" value="CELL SURFACE PROTEIN"/>
    <property type="match status" value="1"/>
</dbReference>
<feature type="domain" description="Pyrrolo-quinoline quinone repeat" evidence="2">
    <location>
        <begin position="121"/>
        <end position="326"/>
    </location>
</feature>
<dbReference type="InterPro" id="IPR018391">
    <property type="entry name" value="PQQ_b-propeller_rpt"/>
</dbReference>
<dbReference type="PANTHER" id="PTHR34512:SF30">
    <property type="entry name" value="OUTER MEMBRANE PROTEIN ASSEMBLY FACTOR BAMB"/>
    <property type="match status" value="1"/>
</dbReference>
<gene>
    <name evidence="3" type="ORF">ACFQEU_00525</name>
</gene>
<dbReference type="SUPFAM" id="SSF50998">
    <property type="entry name" value="Quinoprotein alcohol dehydrogenase-like"/>
    <property type="match status" value="1"/>
</dbReference>
<dbReference type="EMBL" id="JBHSWW010000002">
    <property type="protein sequence ID" value="MFC6751965.1"/>
    <property type="molecule type" value="Genomic_DNA"/>
</dbReference>
<dbReference type="InterPro" id="IPR015943">
    <property type="entry name" value="WD40/YVTN_repeat-like_dom_sf"/>
</dbReference>
<dbReference type="Proteomes" id="UP001596442">
    <property type="component" value="Unassembled WGS sequence"/>
</dbReference>
<dbReference type="InterPro" id="IPR011047">
    <property type="entry name" value="Quinoprotein_ADH-like_sf"/>
</dbReference>
<protein>
    <submittedName>
        <fullName evidence="3">PQQ-binding-like beta-propeller repeat protein</fullName>
    </submittedName>
</protein>
<organism evidence="3 4">
    <name type="scientific">Halorubrum tibetense</name>
    <dbReference type="NCBI Taxonomy" id="175631"/>
    <lineage>
        <taxon>Archaea</taxon>
        <taxon>Methanobacteriati</taxon>
        <taxon>Methanobacteriota</taxon>
        <taxon>Stenosarchaea group</taxon>
        <taxon>Halobacteria</taxon>
        <taxon>Halobacteriales</taxon>
        <taxon>Haloferacaceae</taxon>
        <taxon>Halorubrum</taxon>
    </lineage>
</organism>
<name>A0ABD5S6B5_9EURY</name>
<dbReference type="AlphaFoldDB" id="A0ABD5S6B5"/>
<accession>A0ABD5S6B5</accession>
<sequence>MKERRNYLIAVGGLAGLAGCASSDPESEEEEEESPEEEEEHQPIELVESWTFESENTISSVPASDGDSVFAYSDDNRIYCIDLSSGDELWNFQFDDLPVSTYTPTVGDDHVFTTYDSGSRSVYALDKSDGSIIWEQDDLRRAHVFTENGLFTSYGGIKSIDPESGEIEWEYEASFYGSPPVADNNYVIGVGSTEIYAVDQADGGEQWNHQPPGDISSESLNILDDFAVFSADDERIHLLDIETGDVERQISTDGRAEVSVIDGDLYYQDGNGLHLYDYSIDEDLWTTTERPAGRGNLPNQYANGELIVAASLGGVVHVDRDSGEVSELLDAELPTNVGHAVASDHILIPDDNRSLHAYTIDF</sequence>
<reference evidence="3 4" key="1">
    <citation type="journal article" date="2019" name="Int. J. Syst. Evol. Microbiol.">
        <title>The Global Catalogue of Microorganisms (GCM) 10K type strain sequencing project: providing services to taxonomists for standard genome sequencing and annotation.</title>
        <authorList>
            <consortium name="The Broad Institute Genomics Platform"/>
            <consortium name="The Broad Institute Genome Sequencing Center for Infectious Disease"/>
            <person name="Wu L."/>
            <person name="Ma J."/>
        </authorList>
    </citation>
    <scope>NUCLEOTIDE SEQUENCE [LARGE SCALE GENOMIC DNA]</scope>
    <source>
        <strain evidence="3 4">CGMCC 1.3239</strain>
    </source>
</reference>
<dbReference type="PROSITE" id="PS51257">
    <property type="entry name" value="PROKAR_LIPOPROTEIN"/>
    <property type="match status" value="1"/>
</dbReference>
<dbReference type="InterPro" id="IPR002372">
    <property type="entry name" value="PQQ_rpt_dom"/>
</dbReference>
<evidence type="ECO:0000256" key="1">
    <source>
        <dbReference type="SAM" id="MobiDB-lite"/>
    </source>
</evidence>
<proteinExistence type="predicted"/>
<feature type="region of interest" description="Disordered" evidence="1">
    <location>
        <begin position="17"/>
        <end position="44"/>
    </location>
</feature>
<dbReference type="SMART" id="SM00564">
    <property type="entry name" value="PQQ"/>
    <property type="match status" value="5"/>
</dbReference>
<feature type="compositionally biased region" description="Acidic residues" evidence="1">
    <location>
        <begin position="25"/>
        <end position="40"/>
    </location>
</feature>
<dbReference type="RefSeq" id="WP_379778177.1">
    <property type="nucleotide sequence ID" value="NZ_JBHSWW010000002.1"/>
</dbReference>
<dbReference type="Gene3D" id="2.130.10.10">
    <property type="entry name" value="YVTN repeat-like/Quinoprotein amine dehydrogenase"/>
    <property type="match status" value="1"/>
</dbReference>